<keyword evidence="5" id="KW-0862">Zinc</keyword>
<dbReference type="EC" id="2.3.2.27" evidence="2"/>
<dbReference type="EMBL" id="JAXIOK010000012">
    <property type="protein sequence ID" value="KAK4757527.1"/>
    <property type="molecule type" value="Genomic_DNA"/>
</dbReference>
<dbReference type="AlphaFoldDB" id="A0AAN7K1H6"/>
<comment type="caution">
    <text evidence="8">The sequence shown here is derived from an EMBL/GenBank/DDBJ whole genome shotgun (WGS) entry which is preliminary data.</text>
</comment>
<accession>A0AAN7K1H6</accession>
<evidence type="ECO:0000256" key="4">
    <source>
        <dbReference type="ARBA" id="ARBA00022771"/>
    </source>
</evidence>
<sequence>MSPKSTHSFSLLATVEADDSPVVASSESEEENHGHDRQSLVIMFEILHNDYIYSTYRYRYGPEYVVIEEFTNTASMKFHFRTSEAGGGVLMSSHDSTASTTEIFTSLANKVAWGRWEERTAEHLVWVADQVTNWLSGHFDGEFAPPADARAFKVNVCVDTKEAVRPEEGSVSSVIANYIRGIGEELRAVNPATATEYQPATVASIRELATVSLDDVDEGCSICTNDYRGGSDDDDTIVMMPCSHKYHWGCIVTWLEMNHTCPLCRFELPHDVAIVNRPEIYYF</sequence>
<dbReference type="PANTHER" id="PTHR15710:SF194">
    <property type="entry name" value="RING_U-BOX SUPERFAMILY PROTEIN"/>
    <property type="match status" value="1"/>
</dbReference>
<protein>
    <recommendedName>
        <fullName evidence="2">RING-type E3 ubiquitin transferase</fullName>
        <ecNumber evidence="2">2.3.2.27</ecNumber>
    </recommendedName>
</protein>
<dbReference type="GO" id="GO:0008270">
    <property type="term" value="F:zinc ion binding"/>
    <property type="evidence" value="ECO:0007669"/>
    <property type="project" value="UniProtKB-KW"/>
</dbReference>
<dbReference type="PROSITE" id="PS50089">
    <property type="entry name" value="ZF_RING_2"/>
    <property type="match status" value="1"/>
</dbReference>
<dbReference type="Proteomes" id="UP001345219">
    <property type="component" value="Chromosome 15"/>
</dbReference>
<evidence type="ECO:0000259" key="7">
    <source>
        <dbReference type="PROSITE" id="PS50089"/>
    </source>
</evidence>
<name>A0AAN7K1H6_9MYRT</name>
<proteinExistence type="predicted"/>
<dbReference type="CDD" id="cd16454">
    <property type="entry name" value="RING-H2_PA-TM-RING"/>
    <property type="match status" value="1"/>
</dbReference>
<evidence type="ECO:0000313" key="8">
    <source>
        <dbReference type="EMBL" id="KAK4757527.1"/>
    </source>
</evidence>
<dbReference type="Gene3D" id="3.30.40.10">
    <property type="entry name" value="Zinc/RING finger domain, C3HC4 (zinc finger)"/>
    <property type="match status" value="1"/>
</dbReference>
<dbReference type="GO" id="GO:0061630">
    <property type="term" value="F:ubiquitin protein ligase activity"/>
    <property type="evidence" value="ECO:0007669"/>
    <property type="project" value="UniProtKB-EC"/>
</dbReference>
<dbReference type="SUPFAM" id="SSF57850">
    <property type="entry name" value="RING/U-box"/>
    <property type="match status" value="1"/>
</dbReference>
<dbReference type="SMART" id="SM00184">
    <property type="entry name" value="RING"/>
    <property type="match status" value="1"/>
</dbReference>
<keyword evidence="4 6" id="KW-0863">Zinc-finger</keyword>
<dbReference type="GO" id="GO:0016567">
    <property type="term" value="P:protein ubiquitination"/>
    <property type="evidence" value="ECO:0007669"/>
    <property type="project" value="TreeGrafter"/>
</dbReference>
<evidence type="ECO:0000256" key="3">
    <source>
        <dbReference type="ARBA" id="ARBA00022723"/>
    </source>
</evidence>
<evidence type="ECO:0000256" key="1">
    <source>
        <dbReference type="ARBA" id="ARBA00000900"/>
    </source>
</evidence>
<evidence type="ECO:0000256" key="6">
    <source>
        <dbReference type="PROSITE-ProRule" id="PRU00175"/>
    </source>
</evidence>
<evidence type="ECO:0000256" key="5">
    <source>
        <dbReference type="ARBA" id="ARBA00022833"/>
    </source>
</evidence>
<evidence type="ECO:0000256" key="2">
    <source>
        <dbReference type="ARBA" id="ARBA00012483"/>
    </source>
</evidence>
<keyword evidence="9" id="KW-1185">Reference proteome</keyword>
<reference evidence="8 9" key="1">
    <citation type="journal article" date="2023" name="Hortic Res">
        <title>Pangenome of water caltrop reveals structural variations and asymmetric subgenome divergence after allopolyploidization.</title>
        <authorList>
            <person name="Zhang X."/>
            <person name="Chen Y."/>
            <person name="Wang L."/>
            <person name="Yuan Y."/>
            <person name="Fang M."/>
            <person name="Shi L."/>
            <person name="Lu R."/>
            <person name="Comes H.P."/>
            <person name="Ma Y."/>
            <person name="Chen Y."/>
            <person name="Huang G."/>
            <person name="Zhou Y."/>
            <person name="Zheng Z."/>
            <person name="Qiu Y."/>
        </authorList>
    </citation>
    <scope>NUCLEOTIDE SEQUENCE [LARGE SCALE GENOMIC DNA]</scope>
    <source>
        <tissue evidence="8">Roots</tissue>
    </source>
</reference>
<dbReference type="PANTHER" id="PTHR15710">
    <property type="entry name" value="E3 UBIQUITIN-PROTEIN LIGASE PRAJA"/>
    <property type="match status" value="1"/>
</dbReference>
<comment type="catalytic activity">
    <reaction evidence="1">
        <text>S-ubiquitinyl-[E2 ubiquitin-conjugating enzyme]-L-cysteine + [acceptor protein]-L-lysine = [E2 ubiquitin-conjugating enzyme]-L-cysteine + N(6)-ubiquitinyl-[acceptor protein]-L-lysine.</text>
        <dbReference type="EC" id="2.3.2.27"/>
    </reaction>
</comment>
<dbReference type="InterPro" id="IPR001841">
    <property type="entry name" value="Znf_RING"/>
</dbReference>
<feature type="domain" description="RING-type" evidence="7">
    <location>
        <begin position="220"/>
        <end position="265"/>
    </location>
</feature>
<organism evidence="8 9">
    <name type="scientific">Trapa incisa</name>
    <dbReference type="NCBI Taxonomy" id="236973"/>
    <lineage>
        <taxon>Eukaryota</taxon>
        <taxon>Viridiplantae</taxon>
        <taxon>Streptophyta</taxon>
        <taxon>Embryophyta</taxon>
        <taxon>Tracheophyta</taxon>
        <taxon>Spermatophyta</taxon>
        <taxon>Magnoliopsida</taxon>
        <taxon>eudicotyledons</taxon>
        <taxon>Gunneridae</taxon>
        <taxon>Pentapetalae</taxon>
        <taxon>rosids</taxon>
        <taxon>malvids</taxon>
        <taxon>Myrtales</taxon>
        <taxon>Lythraceae</taxon>
        <taxon>Trapa</taxon>
    </lineage>
</organism>
<dbReference type="Pfam" id="PF13639">
    <property type="entry name" value="zf-RING_2"/>
    <property type="match status" value="1"/>
</dbReference>
<gene>
    <name evidence="8" type="ORF">SAY87_018828</name>
</gene>
<dbReference type="InterPro" id="IPR013083">
    <property type="entry name" value="Znf_RING/FYVE/PHD"/>
</dbReference>
<dbReference type="GO" id="GO:0005737">
    <property type="term" value="C:cytoplasm"/>
    <property type="evidence" value="ECO:0007669"/>
    <property type="project" value="TreeGrafter"/>
</dbReference>
<keyword evidence="3" id="KW-0479">Metal-binding</keyword>
<evidence type="ECO:0000313" key="9">
    <source>
        <dbReference type="Proteomes" id="UP001345219"/>
    </source>
</evidence>